<dbReference type="PANTHER" id="PTHR31569">
    <property type="entry name" value="SWIM-TYPE DOMAIN-CONTAINING PROTEIN"/>
    <property type="match status" value="1"/>
</dbReference>
<dbReference type="Proteomes" id="UP000478052">
    <property type="component" value="Unassembled WGS sequence"/>
</dbReference>
<dbReference type="Pfam" id="PF21056">
    <property type="entry name" value="ZSWIM1-3_RNaseH-like"/>
    <property type="match status" value="1"/>
</dbReference>
<sequence length="170" mass="19885">MYGRIIQLISRGSFADATYKLLDLRLPVYVLMTEDGNGVALHLVFETFKKNNPMSIQTRVYVTDKDMKERNVIRQVFPNSALNICLFHNLRTFNGEITCEKINITPKDRDDVKQVFQELTYCKSEEDFLQTIAPESNWHDIRKEWVSNKFSSFSCTLIPPLIFKKKQIKL</sequence>
<name>A0A6G0XZB3_APHCR</name>
<evidence type="ECO:0000259" key="1">
    <source>
        <dbReference type="Pfam" id="PF21056"/>
    </source>
</evidence>
<proteinExistence type="predicted"/>
<keyword evidence="3" id="KW-1185">Reference proteome</keyword>
<accession>A0A6G0XZB3</accession>
<gene>
    <name evidence="2" type="ORF">FWK35_00018344</name>
</gene>
<dbReference type="EMBL" id="VUJU01007410">
    <property type="protein sequence ID" value="KAF0745870.1"/>
    <property type="molecule type" value="Genomic_DNA"/>
</dbReference>
<reference evidence="2 3" key="1">
    <citation type="submission" date="2019-08" db="EMBL/GenBank/DDBJ databases">
        <title>Whole genome of Aphis craccivora.</title>
        <authorList>
            <person name="Voronova N.V."/>
            <person name="Shulinski R.S."/>
            <person name="Bandarenka Y.V."/>
            <person name="Zhorov D.G."/>
            <person name="Warner D."/>
        </authorList>
    </citation>
    <scope>NUCLEOTIDE SEQUENCE [LARGE SCALE GENOMIC DNA]</scope>
    <source>
        <strain evidence="2">180601</strain>
        <tissue evidence="2">Whole Body</tissue>
    </source>
</reference>
<dbReference type="InterPro" id="IPR052579">
    <property type="entry name" value="Zinc_finger_SWIM"/>
</dbReference>
<dbReference type="PANTHER" id="PTHR31569:SF4">
    <property type="entry name" value="SWIM-TYPE DOMAIN-CONTAINING PROTEIN"/>
    <property type="match status" value="1"/>
</dbReference>
<feature type="domain" description="ZSWIM1/3 RNaseH-like" evidence="1">
    <location>
        <begin position="16"/>
        <end position="80"/>
    </location>
</feature>
<evidence type="ECO:0000313" key="3">
    <source>
        <dbReference type="Proteomes" id="UP000478052"/>
    </source>
</evidence>
<comment type="caution">
    <text evidence="2">The sequence shown here is derived from an EMBL/GenBank/DDBJ whole genome shotgun (WGS) entry which is preliminary data.</text>
</comment>
<evidence type="ECO:0000313" key="2">
    <source>
        <dbReference type="EMBL" id="KAF0745870.1"/>
    </source>
</evidence>
<organism evidence="2 3">
    <name type="scientific">Aphis craccivora</name>
    <name type="common">Cowpea aphid</name>
    <dbReference type="NCBI Taxonomy" id="307492"/>
    <lineage>
        <taxon>Eukaryota</taxon>
        <taxon>Metazoa</taxon>
        <taxon>Ecdysozoa</taxon>
        <taxon>Arthropoda</taxon>
        <taxon>Hexapoda</taxon>
        <taxon>Insecta</taxon>
        <taxon>Pterygota</taxon>
        <taxon>Neoptera</taxon>
        <taxon>Paraneoptera</taxon>
        <taxon>Hemiptera</taxon>
        <taxon>Sternorrhyncha</taxon>
        <taxon>Aphidomorpha</taxon>
        <taxon>Aphidoidea</taxon>
        <taxon>Aphididae</taxon>
        <taxon>Aphidini</taxon>
        <taxon>Aphis</taxon>
        <taxon>Aphis</taxon>
    </lineage>
</organism>
<protein>
    <submittedName>
        <fullName evidence="2">Zinc finger SWIM domain-containing protein 3-like</fullName>
    </submittedName>
</protein>
<dbReference type="InterPro" id="IPR048324">
    <property type="entry name" value="ZSWIM1-3_RNaseH-like"/>
</dbReference>
<dbReference type="OrthoDB" id="124789at2759"/>
<dbReference type="AlphaFoldDB" id="A0A6G0XZB3"/>